<evidence type="ECO:0000313" key="3">
    <source>
        <dbReference type="Proteomes" id="UP000192140"/>
    </source>
</evidence>
<evidence type="ECO:0000313" key="2">
    <source>
        <dbReference type="EMBL" id="CVI54694.1"/>
    </source>
</evidence>
<reference evidence="2" key="1">
    <citation type="submission" date="2016-01" db="EMBL/GenBank/DDBJ databases">
        <authorList>
            <person name="Regsiter A."/>
            <person name="william w."/>
        </authorList>
    </citation>
    <scope>NUCLEOTIDE SEQUENCE</scope>
    <source>
        <strain evidence="2">NCPPB 1641</strain>
    </source>
</reference>
<protein>
    <submittedName>
        <fullName evidence="2">Uncharacterized protein</fullName>
    </submittedName>
</protein>
<comment type="caution">
    <text evidence="2">The sequence shown here is derived from an EMBL/GenBank/DDBJ whole genome shotgun (WGS) entry which is preliminary data.</text>
</comment>
<dbReference type="AlphaFoldDB" id="A0A1S7TJ94"/>
<accession>A0A1S7TJ94</accession>
<name>A0A1S7TJ94_9HYPH</name>
<feature type="compositionally biased region" description="Acidic residues" evidence="1">
    <location>
        <begin position="12"/>
        <end position="23"/>
    </location>
</feature>
<feature type="compositionally biased region" description="Basic and acidic residues" evidence="1">
    <location>
        <begin position="51"/>
        <end position="66"/>
    </location>
</feature>
<proteinExistence type="predicted"/>
<gene>
    <name evidence="2" type="ORF">AGR7A_Cc120208</name>
</gene>
<evidence type="ECO:0000256" key="1">
    <source>
        <dbReference type="SAM" id="MobiDB-lite"/>
    </source>
</evidence>
<organism evidence="2 3">
    <name type="scientific">Agrobacterium deltaense NCPPB 1641</name>
    <dbReference type="NCBI Taxonomy" id="1183425"/>
    <lineage>
        <taxon>Bacteria</taxon>
        <taxon>Pseudomonadati</taxon>
        <taxon>Pseudomonadota</taxon>
        <taxon>Alphaproteobacteria</taxon>
        <taxon>Hyphomicrobiales</taxon>
        <taxon>Rhizobiaceae</taxon>
        <taxon>Rhizobium/Agrobacterium group</taxon>
        <taxon>Agrobacterium</taxon>
    </lineage>
</organism>
<dbReference type="Proteomes" id="UP000192140">
    <property type="component" value="Unassembled WGS sequence"/>
</dbReference>
<sequence>MPRGGKDKTTEADDVGPLEEAPDGQETFGQALSRAGFEPAKVGRRIVSQGRRREMLKTRASKDADK</sequence>
<dbReference type="EMBL" id="FCNP01000004">
    <property type="protein sequence ID" value="CVI54694.1"/>
    <property type="molecule type" value="Genomic_DNA"/>
</dbReference>
<keyword evidence="3" id="KW-1185">Reference proteome</keyword>
<feature type="compositionally biased region" description="Basic and acidic residues" evidence="1">
    <location>
        <begin position="1"/>
        <end position="11"/>
    </location>
</feature>
<feature type="region of interest" description="Disordered" evidence="1">
    <location>
        <begin position="1"/>
        <end position="66"/>
    </location>
</feature>